<dbReference type="EMBL" id="JBHRZI010000049">
    <property type="protein sequence ID" value="MFC3898326.1"/>
    <property type="molecule type" value="Genomic_DNA"/>
</dbReference>
<gene>
    <name evidence="2" type="ORF">ACFOWZ_43250</name>
</gene>
<name>A0ABV8C8U4_9PSEU</name>
<sequence>MPSTSESTTTRPGAVRRFWWQTSQPARLTIMGLGVLTALATTGAAGFMSADVPAPDAEPRKALHRGDSFEVTVRSVSDVDRFEGVEPATGLSFHARVAGVRPAGQCWLSESLAAAQNLLLGKNVRLTVRKDAGSGDDRIAVDVRLPDGADYAQTVVGDGVVPADLSARDELAPVESAARQQHRGLWSVGCAPGAETASSTPSSTSSSPAPTTTTTTTPPAPETSESPEPEEPETTTTTSETTLTGILLGRRCFEEGARKKSPSGEEMVCARNGKNQLRWRRAD</sequence>
<organism evidence="2 3">
    <name type="scientific">Lentzea rhizosphaerae</name>
    <dbReference type="NCBI Taxonomy" id="2041025"/>
    <lineage>
        <taxon>Bacteria</taxon>
        <taxon>Bacillati</taxon>
        <taxon>Actinomycetota</taxon>
        <taxon>Actinomycetes</taxon>
        <taxon>Pseudonocardiales</taxon>
        <taxon>Pseudonocardiaceae</taxon>
        <taxon>Lentzea</taxon>
    </lineage>
</organism>
<keyword evidence="3" id="KW-1185">Reference proteome</keyword>
<protein>
    <submittedName>
        <fullName evidence="2">Thermonuclease family protein</fullName>
    </submittedName>
</protein>
<comment type="caution">
    <text evidence="2">The sequence shown here is derived from an EMBL/GenBank/DDBJ whole genome shotgun (WGS) entry which is preliminary data.</text>
</comment>
<dbReference type="Gene3D" id="2.40.50.90">
    <property type="match status" value="1"/>
</dbReference>
<reference evidence="3" key="1">
    <citation type="journal article" date="2019" name="Int. J. Syst. Evol. Microbiol.">
        <title>The Global Catalogue of Microorganisms (GCM) 10K type strain sequencing project: providing services to taxonomists for standard genome sequencing and annotation.</title>
        <authorList>
            <consortium name="The Broad Institute Genomics Platform"/>
            <consortium name="The Broad Institute Genome Sequencing Center for Infectious Disease"/>
            <person name="Wu L."/>
            <person name="Ma J."/>
        </authorList>
    </citation>
    <scope>NUCLEOTIDE SEQUENCE [LARGE SCALE GENOMIC DNA]</scope>
    <source>
        <strain evidence="3">CGMCC 4.7405</strain>
    </source>
</reference>
<dbReference type="Proteomes" id="UP001595690">
    <property type="component" value="Unassembled WGS sequence"/>
</dbReference>
<evidence type="ECO:0000313" key="2">
    <source>
        <dbReference type="EMBL" id="MFC3898326.1"/>
    </source>
</evidence>
<dbReference type="SUPFAM" id="SSF50199">
    <property type="entry name" value="Staphylococcal nuclease"/>
    <property type="match status" value="1"/>
</dbReference>
<feature type="compositionally biased region" description="Low complexity" evidence="1">
    <location>
        <begin position="194"/>
        <end position="224"/>
    </location>
</feature>
<dbReference type="InterPro" id="IPR035437">
    <property type="entry name" value="SNase_OB-fold_sf"/>
</dbReference>
<proteinExistence type="predicted"/>
<evidence type="ECO:0000313" key="3">
    <source>
        <dbReference type="Proteomes" id="UP001595690"/>
    </source>
</evidence>
<accession>A0ABV8C8U4</accession>
<evidence type="ECO:0000256" key="1">
    <source>
        <dbReference type="SAM" id="MobiDB-lite"/>
    </source>
</evidence>
<feature type="region of interest" description="Disordered" evidence="1">
    <location>
        <begin position="189"/>
        <end position="283"/>
    </location>
</feature>
<dbReference type="RefSeq" id="WP_382379803.1">
    <property type="nucleotide sequence ID" value="NZ_JBHRZI010000049.1"/>
</dbReference>